<dbReference type="EMBL" id="JBHTAX010000001">
    <property type="protein sequence ID" value="MFC7189111.1"/>
    <property type="molecule type" value="Genomic_DNA"/>
</dbReference>
<feature type="transmembrane region" description="Helical" evidence="5">
    <location>
        <begin position="246"/>
        <end position="268"/>
    </location>
</feature>
<protein>
    <submittedName>
        <fullName evidence="6">Formate/nitrite transporter family protein</fullName>
    </submittedName>
</protein>
<dbReference type="Gene3D" id="1.20.1080.10">
    <property type="entry name" value="Glycerol uptake facilitator protein"/>
    <property type="match status" value="1"/>
</dbReference>
<name>A0ABD5YIE2_9EURY</name>
<dbReference type="Pfam" id="PF01226">
    <property type="entry name" value="Form_Nir_trans"/>
    <property type="match status" value="1"/>
</dbReference>
<dbReference type="PANTHER" id="PTHR30520">
    <property type="entry name" value="FORMATE TRANSPORTER-RELATED"/>
    <property type="match status" value="1"/>
</dbReference>
<accession>A0ABD5YIE2</accession>
<keyword evidence="3 5" id="KW-1133">Transmembrane helix</keyword>
<sequence>MSSDDNIREAIDRARSGAPAAGEAVRDRFSADEIFQRIVASADSEMESGGRELFFSGLAAGFAITLTFLAHAVFTAAFHTPALNAILYPIGFIYIILGRYQLYTENTLPPVTLVLTRLASIPLLLEVWTIVLLGNVLGATVGVIVLAYTSVLSPEAAHAGAEFATKGIQLGWWDVFFKAIFAGWIVAGVVWLDHAARDTITRLVLIYIAFYTISAVDLYHVVVTACDALYLVLVSNTGLIPIFVDFWLPVLLGNTIGGVFLVALVNYAQTSERRFPEYETRGPELNLSEWIFGHHAGRQRAAKESNETNENSEE</sequence>
<dbReference type="GeneID" id="76198676"/>
<dbReference type="InterPro" id="IPR000292">
    <property type="entry name" value="For/NO2_transpt"/>
</dbReference>
<organism evidence="6 7">
    <name type="scientific">Halocatena marina</name>
    <dbReference type="NCBI Taxonomy" id="2934937"/>
    <lineage>
        <taxon>Archaea</taxon>
        <taxon>Methanobacteriati</taxon>
        <taxon>Methanobacteriota</taxon>
        <taxon>Stenosarchaea group</taxon>
        <taxon>Halobacteria</taxon>
        <taxon>Halobacteriales</taxon>
        <taxon>Natronomonadaceae</taxon>
        <taxon>Halocatena</taxon>
    </lineage>
</organism>
<feature type="transmembrane region" description="Helical" evidence="5">
    <location>
        <begin position="123"/>
        <end position="150"/>
    </location>
</feature>
<feature type="transmembrane region" description="Helical" evidence="5">
    <location>
        <begin position="170"/>
        <end position="192"/>
    </location>
</feature>
<comment type="subcellular location">
    <subcellularLocation>
        <location evidence="1">Membrane</location>
        <topology evidence="1">Multi-pass membrane protein</topology>
    </subcellularLocation>
</comment>
<evidence type="ECO:0000256" key="1">
    <source>
        <dbReference type="ARBA" id="ARBA00004141"/>
    </source>
</evidence>
<dbReference type="PANTHER" id="PTHR30520:SF2">
    <property type="entry name" value="INNER MEMBRANE PROTEIN YFDC"/>
    <property type="match status" value="1"/>
</dbReference>
<dbReference type="InterPro" id="IPR023271">
    <property type="entry name" value="Aquaporin-like"/>
</dbReference>
<gene>
    <name evidence="6" type="ORF">ACFQL7_04110</name>
</gene>
<evidence type="ECO:0000313" key="6">
    <source>
        <dbReference type="EMBL" id="MFC7189111.1"/>
    </source>
</evidence>
<feature type="transmembrane region" description="Helical" evidence="5">
    <location>
        <begin position="204"/>
        <end position="234"/>
    </location>
</feature>
<feature type="transmembrane region" description="Helical" evidence="5">
    <location>
        <begin position="85"/>
        <end position="102"/>
    </location>
</feature>
<reference evidence="6 7" key="1">
    <citation type="journal article" date="2019" name="Int. J. Syst. Evol. Microbiol.">
        <title>The Global Catalogue of Microorganisms (GCM) 10K type strain sequencing project: providing services to taxonomists for standard genome sequencing and annotation.</title>
        <authorList>
            <consortium name="The Broad Institute Genomics Platform"/>
            <consortium name="The Broad Institute Genome Sequencing Center for Infectious Disease"/>
            <person name="Wu L."/>
            <person name="Ma J."/>
        </authorList>
    </citation>
    <scope>NUCLEOTIDE SEQUENCE [LARGE SCALE GENOMIC DNA]</scope>
    <source>
        <strain evidence="6 7">RDMS1</strain>
    </source>
</reference>
<dbReference type="Proteomes" id="UP001596417">
    <property type="component" value="Unassembled WGS sequence"/>
</dbReference>
<evidence type="ECO:0000256" key="5">
    <source>
        <dbReference type="SAM" id="Phobius"/>
    </source>
</evidence>
<proteinExistence type="predicted"/>
<dbReference type="RefSeq" id="WP_248904971.1">
    <property type="nucleotide sequence ID" value="NZ_CP109979.1"/>
</dbReference>
<keyword evidence="2 5" id="KW-0812">Transmembrane</keyword>
<evidence type="ECO:0000256" key="3">
    <source>
        <dbReference type="ARBA" id="ARBA00022989"/>
    </source>
</evidence>
<dbReference type="GO" id="GO:0016020">
    <property type="term" value="C:membrane"/>
    <property type="evidence" value="ECO:0007669"/>
    <property type="project" value="UniProtKB-SubCell"/>
</dbReference>
<dbReference type="AlphaFoldDB" id="A0ABD5YIE2"/>
<keyword evidence="4 5" id="KW-0472">Membrane</keyword>
<evidence type="ECO:0000256" key="4">
    <source>
        <dbReference type="ARBA" id="ARBA00023136"/>
    </source>
</evidence>
<evidence type="ECO:0000313" key="7">
    <source>
        <dbReference type="Proteomes" id="UP001596417"/>
    </source>
</evidence>
<feature type="transmembrane region" description="Helical" evidence="5">
    <location>
        <begin position="53"/>
        <end position="79"/>
    </location>
</feature>
<evidence type="ECO:0000256" key="2">
    <source>
        <dbReference type="ARBA" id="ARBA00022692"/>
    </source>
</evidence>
<comment type="caution">
    <text evidence="6">The sequence shown here is derived from an EMBL/GenBank/DDBJ whole genome shotgun (WGS) entry which is preliminary data.</text>
</comment>
<keyword evidence="7" id="KW-1185">Reference proteome</keyword>